<dbReference type="EMBL" id="CAUJNA010000602">
    <property type="protein sequence ID" value="CAJ1379159.1"/>
    <property type="molecule type" value="Genomic_DNA"/>
</dbReference>
<dbReference type="Proteomes" id="UP001178507">
    <property type="component" value="Unassembled WGS sequence"/>
</dbReference>
<name>A0AA36I1E7_9DINO</name>
<sequence length="246" mass="27307">MRLLGPPGALQDFWAANHDAPWLLAHPYRSQLDLNRTIPIFIHGDDAESHRRRSFMVVSWGSLLVSGCSPFDSNMLVFAGDNAQCLHETYNVLNCWLCWSLTELLLGTFLDVDPFGSPIQRAGPGGRQVAGGWKAVLACHKGDEAYLQKAYNMVTTWNSESVCWRCGASKGANTELVYTTHGPNAPHRETLLDTAAFIEQVCRENPFVRLPGFHIDLLQNDWLHCVDLAIVPECAGSVPCCHRTCV</sequence>
<dbReference type="EMBL" id="CAUJNA010000602">
    <property type="protein sequence ID" value="CAJ1379151.1"/>
    <property type="molecule type" value="Genomic_DNA"/>
</dbReference>
<keyword evidence="3" id="KW-1185">Reference proteome</keyword>
<organism evidence="2 3">
    <name type="scientific">Effrenium voratum</name>
    <dbReference type="NCBI Taxonomy" id="2562239"/>
    <lineage>
        <taxon>Eukaryota</taxon>
        <taxon>Sar</taxon>
        <taxon>Alveolata</taxon>
        <taxon>Dinophyceae</taxon>
        <taxon>Suessiales</taxon>
        <taxon>Symbiodiniaceae</taxon>
        <taxon>Effrenium</taxon>
    </lineage>
</organism>
<proteinExistence type="predicted"/>
<evidence type="ECO:0000313" key="2">
    <source>
        <dbReference type="EMBL" id="CAJ1379159.1"/>
    </source>
</evidence>
<evidence type="ECO:0000313" key="3">
    <source>
        <dbReference type="Proteomes" id="UP001178507"/>
    </source>
</evidence>
<comment type="caution">
    <text evidence="2">The sequence shown here is derived from an EMBL/GenBank/DDBJ whole genome shotgun (WGS) entry which is preliminary data.</text>
</comment>
<reference evidence="2" key="1">
    <citation type="submission" date="2023-08" db="EMBL/GenBank/DDBJ databases">
        <authorList>
            <person name="Chen Y."/>
            <person name="Shah S."/>
            <person name="Dougan E. K."/>
            <person name="Thang M."/>
            <person name="Chan C."/>
        </authorList>
    </citation>
    <scope>NUCLEOTIDE SEQUENCE</scope>
</reference>
<evidence type="ECO:0000313" key="1">
    <source>
        <dbReference type="EMBL" id="CAJ1379151.1"/>
    </source>
</evidence>
<dbReference type="AlphaFoldDB" id="A0AA36I1E7"/>
<accession>A0AA36I1E7</accession>
<gene>
    <name evidence="1" type="ORF">EVOR1521_LOCUS7479</name>
    <name evidence="2" type="ORF">EVOR1521_LOCUS7487</name>
</gene>
<protein>
    <submittedName>
        <fullName evidence="2">Uncharacterized protein</fullName>
    </submittedName>
</protein>